<dbReference type="PANTHER" id="PTHR43369">
    <property type="entry name" value="PHOSPHORIBOSYLGLYCINAMIDE FORMYLTRANSFERASE"/>
    <property type="match status" value="1"/>
</dbReference>
<gene>
    <name evidence="10" type="ORF">SAMN05444278_104196</name>
</gene>
<dbReference type="RefSeq" id="WP_073192901.1">
    <property type="nucleotide sequence ID" value="NZ_FQTW01000004.1"/>
</dbReference>
<dbReference type="STRING" id="1155689.SAMN05444278_104196"/>
<evidence type="ECO:0000256" key="2">
    <source>
        <dbReference type="ARBA" id="ARBA00012254"/>
    </source>
</evidence>
<evidence type="ECO:0000256" key="4">
    <source>
        <dbReference type="ARBA" id="ARBA00022755"/>
    </source>
</evidence>
<evidence type="ECO:0000256" key="6">
    <source>
        <dbReference type="ARBA" id="ARBA00041324"/>
    </source>
</evidence>
<keyword evidence="3 10" id="KW-0808">Transferase</keyword>
<evidence type="ECO:0000256" key="3">
    <source>
        <dbReference type="ARBA" id="ARBA00022679"/>
    </source>
</evidence>
<reference evidence="10 11" key="1">
    <citation type="submission" date="2016-11" db="EMBL/GenBank/DDBJ databases">
        <authorList>
            <person name="Jaros S."/>
            <person name="Januszkiewicz K."/>
            <person name="Wedrychowicz H."/>
        </authorList>
    </citation>
    <scope>NUCLEOTIDE SEQUENCE [LARGE SCALE GENOMIC DNA]</scope>
    <source>
        <strain evidence="10 11">DSM 25661</strain>
    </source>
</reference>
<comment type="pathway">
    <text evidence="1">Purine metabolism; IMP biosynthesis via de novo pathway; N(2)-formyl-N(1)-(5-phospho-D-ribosyl)glycinamide from N(1)-(5-phospho-D-ribosyl)glycinamide (10-formyl THF route): step 1/1.</text>
</comment>
<accession>A0A1M4VS00</accession>
<feature type="domain" description="Formyl transferase N-terminal" evidence="9">
    <location>
        <begin position="8"/>
        <end position="186"/>
    </location>
</feature>
<evidence type="ECO:0000256" key="7">
    <source>
        <dbReference type="ARBA" id="ARBA00041682"/>
    </source>
</evidence>
<dbReference type="SUPFAM" id="SSF53328">
    <property type="entry name" value="Formyltransferase"/>
    <property type="match status" value="1"/>
</dbReference>
<evidence type="ECO:0000256" key="8">
    <source>
        <dbReference type="ARBA" id="ARBA00047664"/>
    </source>
</evidence>
<dbReference type="GO" id="GO:0004644">
    <property type="term" value="F:phosphoribosylglycinamide formyltransferase activity"/>
    <property type="evidence" value="ECO:0007669"/>
    <property type="project" value="UniProtKB-EC"/>
</dbReference>
<dbReference type="EC" id="2.1.2.2" evidence="2"/>
<dbReference type="UniPathway" id="UPA00074">
    <property type="reaction ID" value="UER00126"/>
</dbReference>
<proteinExistence type="inferred from homology"/>
<keyword evidence="4" id="KW-0658">Purine biosynthesis</keyword>
<dbReference type="PROSITE" id="PS00373">
    <property type="entry name" value="GART"/>
    <property type="match status" value="1"/>
</dbReference>
<dbReference type="GO" id="GO:0005829">
    <property type="term" value="C:cytosol"/>
    <property type="evidence" value="ECO:0007669"/>
    <property type="project" value="TreeGrafter"/>
</dbReference>
<dbReference type="OrthoDB" id="9806170at2"/>
<dbReference type="Pfam" id="PF00551">
    <property type="entry name" value="Formyl_trans_N"/>
    <property type="match status" value="1"/>
</dbReference>
<evidence type="ECO:0000313" key="11">
    <source>
        <dbReference type="Proteomes" id="UP000184462"/>
    </source>
</evidence>
<dbReference type="AlphaFoldDB" id="A0A1M4VS00"/>
<dbReference type="EMBL" id="FQTW01000004">
    <property type="protein sequence ID" value="SHE71824.1"/>
    <property type="molecule type" value="Genomic_DNA"/>
</dbReference>
<evidence type="ECO:0000313" key="10">
    <source>
        <dbReference type="EMBL" id="SHE71824.1"/>
    </source>
</evidence>
<comment type="similarity">
    <text evidence="5">Belongs to the GART family.</text>
</comment>
<comment type="catalytic activity">
    <reaction evidence="8">
        <text>N(1)-(5-phospho-beta-D-ribosyl)glycinamide + (6R)-10-formyltetrahydrofolate = N(2)-formyl-N(1)-(5-phospho-beta-D-ribosyl)glycinamide + (6S)-5,6,7,8-tetrahydrofolate + H(+)</text>
        <dbReference type="Rhea" id="RHEA:15053"/>
        <dbReference type="ChEBI" id="CHEBI:15378"/>
        <dbReference type="ChEBI" id="CHEBI:57453"/>
        <dbReference type="ChEBI" id="CHEBI:143788"/>
        <dbReference type="ChEBI" id="CHEBI:147286"/>
        <dbReference type="ChEBI" id="CHEBI:195366"/>
        <dbReference type="EC" id="2.1.2.2"/>
    </reaction>
</comment>
<name>A0A1M4VS00_9FLAO</name>
<dbReference type="Gene3D" id="3.40.50.170">
    <property type="entry name" value="Formyl transferase, N-terminal domain"/>
    <property type="match status" value="1"/>
</dbReference>
<protein>
    <recommendedName>
        <fullName evidence="2">phosphoribosylglycinamide formyltransferase 1</fullName>
        <ecNumber evidence="2">2.1.2.2</ecNumber>
    </recommendedName>
    <alternativeName>
        <fullName evidence="7">5'-phosphoribosylglycinamide transformylase</fullName>
    </alternativeName>
    <alternativeName>
        <fullName evidence="6">GAR transformylase</fullName>
    </alternativeName>
</protein>
<dbReference type="PANTHER" id="PTHR43369:SF2">
    <property type="entry name" value="PHOSPHORIBOSYLGLYCINAMIDE FORMYLTRANSFERASE"/>
    <property type="match status" value="1"/>
</dbReference>
<evidence type="ECO:0000259" key="9">
    <source>
        <dbReference type="Pfam" id="PF00551"/>
    </source>
</evidence>
<keyword evidence="11" id="KW-1185">Reference proteome</keyword>
<sequence>MKQPKKLKKIVIFASGNGTNAINIYHYFNKVEGISVSHIFSNNAKAKVLKKANDLGITAIQFDKESFYSTTELLDYIEALQPDLIVLAGFLWKIPDNFIKAFPKKIINIHPALLPQYGGKGMYGEKVHKAVIKDGATKSGITIHYVNEVYDEGEIIAQYHLDVASDDNHKTLAEKIHSLEYKHFPKEIHKLLS</sequence>
<evidence type="ECO:0000256" key="5">
    <source>
        <dbReference type="ARBA" id="ARBA00038440"/>
    </source>
</evidence>
<dbReference type="InterPro" id="IPR002376">
    <property type="entry name" value="Formyl_transf_N"/>
</dbReference>
<dbReference type="Proteomes" id="UP000184462">
    <property type="component" value="Unassembled WGS sequence"/>
</dbReference>
<dbReference type="GO" id="GO:0006189">
    <property type="term" value="P:'de novo' IMP biosynthetic process"/>
    <property type="evidence" value="ECO:0007669"/>
    <property type="project" value="UniProtKB-UniPathway"/>
</dbReference>
<dbReference type="InterPro" id="IPR036477">
    <property type="entry name" value="Formyl_transf_N_sf"/>
</dbReference>
<dbReference type="CDD" id="cd08645">
    <property type="entry name" value="FMT_core_GART"/>
    <property type="match status" value="1"/>
</dbReference>
<evidence type="ECO:0000256" key="1">
    <source>
        <dbReference type="ARBA" id="ARBA00005054"/>
    </source>
</evidence>
<dbReference type="InterPro" id="IPR001555">
    <property type="entry name" value="GART_AS"/>
</dbReference>
<dbReference type="InterPro" id="IPR004607">
    <property type="entry name" value="GART"/>
</dbReference>
<organism evidence="10 11">
    <name type="scientific">Psychroflexus salarius</name>
    <dbReference type="NCBI Taxonomy" id="1155689"/>
    <lineage>
        <taxon>Bacteria</taxon>
        <taxon>Pseudomonadati</taxon>
        <taxon>Bacteroidota</taxon>
        <taxon>Flavobacteriia</taxon>
        <taxon>Flavobacteriales</taxon>
        <taxon>Flavobacteriaceae</taxon>
        <taxon>Psychroflexus</taxon>
    </lineage>
</organism>